<keyword evidence="3" id="KW-1185">Reference proteome</keyword>
<feature type="transmembrane region" description="Helical" evidence="1">
    <location>
        <begin position="150"/>
        <end position="170"/>
    </location>
</feature>
<feature type="transmembrane region" description="Helical" evidence="1">
    <location>
        <begin position="114"/>
        <end position="138"/>
    </location>
</feature>
<proteinExistence type="predicted"/>
<protein>
    <submittedName>
        <fullName evidence="2">Uncharacterized protein</fullName>
    </submittedName>
</protein>
<accession>A0ABU2LSY4</accession>
<evidence type="ECO:0000313" key="2">
    <source>
        <dbReference type="EMBL" id="MDT0320711.1"/>
    </source>
</evidence>
<feature type="transmembrane region" description="Helical" evidence="1">
    <location>
        <begin position="177"/>
        <end position="196"/>
    </location>
</feature>
<gene>
    <name evidence="2" type="ORF">RNC47_20470</name>
</gene>
<dbReference type="RefSeq" id="WP_311600792.1">
    <property type="nucleotide sequence ID" value="NZ_JAVREM010000028.1"/>
</dbReference>
<sequence>MALDAAGLEFDFGAQVPLAGMSGGTGLGHAIASVAYRDTAPEEIKKPNDAATVKKGRFSLLEPDLGEAWTRAVETRMLAGDRKPLIQSFGLEPGVVVEHALNAKRIRRQRDRQLTAIMVAFGLLFLPGVAIWLGLFQLRRTIAGSQDRRAGVLGMLVLGLLAVLIAVAVIRAPLDGVLRIYVWSMLPAPVIGWFLAQQICERTARNLRTHWSNLLGGGDAGARIPEAVQQNPNDAEAERIRLGLAKLAAEQGSNMTYYAGPKGILGMGVRWGSWQLAEELRPRDPGREIDPFRSWDVARAIGDQLRLLERGPLHTGGFTKPSITHWVVRHVGEGAGEVSRPEGPNADGYSFSNIEVQRICNEQQYDKGDRHYVGVQFVLWEGELVVTMMISVTVLHHTLRIEVTGYTLGPVDGFFREKPADKTREVRDPIRPWKKVKRPRPLVEVSEVVRLAARAPLTWFPKRLDAWGGTIAFPEPFGLRHVWATTPWKHRFMVDDVLRTATPVLRVAHAAAFKVLAENGVDTSAFDSRSQALGGAVQAPSPTKADEYNM</sequence>
<keyword evidence="1" id="KW-0472">Membrane</keyword>
<evidence type="ECO:0000313" key="3">
    <source>
        <dbReference type="Proteomes" id="UP001183420"/>
    </source>
</evidence>
<comment type="caution">
    <text evidence="2">The sequence shown here is derived from an EMBL/GenBank/DDBJ whole genome shotgun (WGS) entry which is preliminary data.</text>
</comment>
<evidence type="ECO:0000256" key="1">
    <source>
        <dbReference type="SAM" id="Phobius"/>
    </source>
</evidence>
<reference evidence="3" key="1">
    <citation type="submission" date="2023-07" db="EMBL/GenBank/DDBJ databases">
        <title>30 novel species of actinomycetes from the DSMZ collection.</title>
        <authorList>
            <person name="Nouioui I."/>
        </authorList>
    </citation>
    <scope>NUCLEOTIDE SEQUENCE [LARGE SCALE GENOMIC DNA]</scope>
    <source>
        <strain evidence="3">DSM 44918</strain>
    </source>
</reference>
<keyword evidence="1" id="KW-0812">Transmembrane</keyword>
<dbReference type="Proteomes" id="UP001183420">
    <property type="component" value="Unassembled WGS sequence"/>
</dbReference>
<dbReference type="EMBL" id="JAVREM010000028">
    <property type="protein sequence ID" value="MDT0320711.1"/>
    <property type="molecule type" value="Genomic_DNA"/>
</dbReference>
<organism evidence="2 3">
    <name type="scientific">Streptomyces millisiae</name>
    <dbReference type="NCBI Taxonomy" id="3075542"/>
    <lineage>
        <taxon>Bacteria</taxon>
        <taxon>Bacillati</taxon>
        <taxon>Actinomycetota</taxon>
        <taxon>Actinomycetes</taxon>
        <taxon>Kitasatosporales</taxon>
        <taxon>Streptomycetaceae</taxon>
        <taxon>Streptomyces</taxon>
    </lineage>
</organism>
<keyword evidence="1" id="KW-1133">Transmembrane helix</keyword>
<name>A0ABU2LSY4_9ACTN</name>